<organism evidence="5 6">
    <name type="scientific">Starmerella bacillaris</name>
    <name type="common">Yeast</name>
    <name type="synonym">Candida zemplinina</name>
    <dbReference type="NCBI Taxonomy" id="1247836"/>
    <lineage>
        <taxon>Eukaryota</taxon>
        <taxon>Fungi</taxon>
        <taxon>Dikarya</taxon>
        <taxon>Ascomycota</taxon>
        <taxon>Saccharomycotina</taxon>
        <taxon>Dipodascomycetes</taxon>
        <taxon>Dipodascales</taxon>
        <taxon>Trichomonascaceae</taxon>
        <taxon>Starmerella</taxon>
    </lineage>
</organism>
<dbReference type="InterPro" id="IPR011990">
    <property type="entry name" value="TPR-like_helical_dom_sf"/>
</dbReference>
<protein>
    <submittedName>
        <fullName evidence="5">SKI complex subunit tetratricopeptide repeat protein</fullName>
    </submittedName>
</protein>
<dbReference type="Pfam" id="PF13181">
    <property type="entry name" value="TPR_8"/>
    <property type="match status" value="1"/>
</dbReference>
<dbReference type="PROSITE" id="PS50293">
    <property type="entry name" value="TPR_REGION"/>
    <property type="match status" value="1"/>
</dbReference>
<dbReference type="PANTHER" id="PTHR15704:SF7">
    <property type="entry name" value="SUPERKILLER COMPLEX PROTEIN 3"/>
    <property type="match status" value="1"/>
</dbReference>
<evidence type="ECO:0000313" key="5">
    <source>
        <dbReference type="EMBL" id="GMM53076.1"/>
    </source>
</evidence>
<dbReference type="Gene3D" id="1.25.40.10">
    <property type="entry name" value="Tetratricopeptide repeat domain"/>
    <property type="match status" value="5"/>
</dbReference>
<dbReference type="GO" id="GO:0006401">
    <property type="term" value="P:RNA catabolic process"/>
    <property type="evidence" value="ECO:0007669"/>
    <property type="project" value="InterPro"/>
</dbReference>
<name>A0AAV5RPM0_STABA</name>
<proteinExistence type="predicted"/>
<dbReference type="SUPFAM" id="SSF81901">
    <property type="entry name" value="HCP-like"/>
    <property type="match status" value="1"/>
</dbReference>
<dbReference type="SUPFAM" id="SSF48452">
    <property type="entry name" value="TPR-like"/>
    <property type="match status" value="3"/>
</dbReference>
<feature type="compositionally biased region" description="Polar residues" evidence="4">
    <location>
        <begin position="369"/>
        <end position="384"/>
    </location>
</feature>
<evidence type="ECO:0000256" key="4">
    <source>
        <dbReference type="SAM" id="MobiDB-lite"/>
    </source>
</evidence>
<dbReference type="GO" id="GO:0055087">
    <property type="term" value="C:Ski complex"/>
    <property type="evidence" value="ECO:0007669"/>
    <property type="project" value="InterPro"/>
</dbReference>
<keyword evidence="2 3" id="KW-0802">TPR repeat</keyword>
<gene>
    <name evidence="5" type="ORF">DASB73_040390</name>
</gene>
<evidence type="ECO:0000313" key="6">
    <source>
        <dbReference type="Proteomes" id="UP001362899"/>
    </source>
</evidence>
<sequence length="1374" mass="155005">MSSALKRALKLHANGKLHESLEVVNDELEYEDDLSQVDVKLLVLKAAIEKKLGQLDEAIETLNAAKKIEPTNPAIYQGYMAAYLAKKDFRNYFDIFVDYICVLASGKQDKSASTTAKTVYKQVFHQLMTLTKAGFEHNNKDVLSASFYFQDNMNLLAIPPLEHTDKKICKAHTFIFSDDSKVKVKVLKIVYHRVLNHRRIKIAAIEKRLKQSISYSQAKANEDMLNLYDNSDCLQILQLILAHEDDAGERRNYESIELDTLISILELTPQNSERRLATQKIIKSKVEDMMLFPAVNASAYELYWDYHMPDADALELVSKEAEKQSQNPKSKKKTRPRKKRNSDTKESHDTSTNNAIVEDVGTKLDKNLTSETALKPTTSKNVASSKDHGQAENEQSEVFDTSFSSTLDRYLEKFYNKSLAILIQTCLSNSATSGKMLSACTAYNDKSVYGYLLACRELSRMQAYQKLIDVAHKGLRFCKVRESVFGMDMSEAQLEINLILADCYIHYEAPKNYEIAYDIFSNIIKSSPNCIKAVVGKAFILLFRGDLDESETLLKQVIEEDETDKFAQSELGWIYIKRGRYSEGVDLIKKSIGGFNVPSRNAELNWRIGQAYWNQGMFDDSYKYFIESLREFNSYAPAFTSLGLFYKDVAHDVQRAQRCFFKAFELSNSEIEAARHLASVMADSGQWDLVEVVAQESVNAIKEKGIRDVDWPYRVMGIISLNQQNPDNAIKYFQASLRCNNADVQSWIGLGEAYVGTGKYNSATKCLNQALSLDPDNFSALYVLSLAQRQNGDYLGSAKSIRMALDKSPDFSVSLHYALVENSIRAAETHFSSSRVLNAFEELAVALKSCIAVMSHENTDVGYSGCTEVLMLLVRLGCTSIESLNVRYADEELSSDLLRVKNLINSESTSLLDIAQELSLKYLELAPKARKATAHYLVARVAYKRNDLPIAIENFQLAIKMEPLNHQFWNSYGLCIQYKNPAVAQHCFVRSLSLNGHDTQTWRNLSAFYLNVVNDIELAEEALNRCLSLDPSDSRAWILQALIAEVSDDNRSTNEQQLRTLEYALSLDGNDTLACYILALKEYNTISKPKGTTLGALGKLLNIEPSSKNATLLMGLLLERKGEYHEALTYLEKLEEQVHSSRVLLALSRFEEALESSSQIIVEEDTDMRIVISKLLTQGLANYYLNDFDSAIENFVDALNYDCDYREDILRLLVEVLYNSGIEEARQTAVDQLFENIQEQGATLKVTLLLGAVGLLSEDDAIIEASGMELRNFTNEIAELCGKELENACFLISRIEKSTNIYHRALFQKPLEYELWRKINKSQALTVAQVTDSDIPTICQALYESGDIQNCKRALFLSPGDVNARNALMKALKA</sequence>
<dbReference type="Proteomes" id="UP001362899">
    <property type="component" value="Unassembled WGS sequence"/>
</dbReference>
<dbReference type="InterPro" id="IPR039226">
    <property type="entry name" value="Ski3/TTC37"/>
</dbReference>
<dbReference type="InterPro" id="IPR019734">
    <property type="entry name" value="TPR_rpt"/>
</dbReference>
<evidence type="ECO:0000256" key="1">
    <source>
        <dbReference type="ARBA" id="ARBA00022737"/>
    </source>
</evidence>
<accession>A0AAV5RPM0</accession>
<comment type="caution">
    <text evidence="5">The sequence shown here is derived from an EMBL/GenBank/DDBJ whole genome shotgun (WGS) entry which is preliminary data.</text>
</comment>
<dbReference type="PANTHER" id="PTHR15704">
    <property type="entry name" value="SUPERKILLER 3 PROTEIN-RELATED"/>
    <property type="match status" value="1"/>
</dbReference>
<evidence type="ECO:0000256" key="3">
    <source>
        <dbReference type="PROSITE-ProRule" id="PRU00339"/>
    </source>
</evidence>
<dbReference type="EMBL" id="BTGC01000008">
    <property type="protein sequence ID" value="GMM53076.1"/>
    <property type="molecule type" value="Genomic_DNA"/>
</dbReference>
<dbReference type="Pfam" id="PF13432">
    <property type="entry name" value="TPR_16"/>
    <property type="match status" value="1"/>
</dbReference>
<reference evidence="5 6" key="1">
    <citation type="journal article" date="2023" name="Elife">
        <title>Identification of key yeast species and microbe-microbe interactions impacting larval growth of Drosophila in the wild.</title>
        <authorList>
            <person name="Mure A."/>
            <person name="Sugiura Y."/>
            <person name="Maeda R."/>
            <person name="Honda K."/>
            <person name="Sakurai N."/>
            <person name="Takahashi Y."/>
            <person name="Watada M."/>
            <person name="Katoh T."/>
            <person name="Gotoh A."/>
            <person name="Gotoh Y."/>
            <person name="Taniguchi I."/>
            <person name="Nakamura K."/>
            <person name="Hayashi T."/>
            <person name="Katayama T."/>
            <person name="Uemura T."/>
            <person name="Hattori Y."/>
        </authorList>
    </citation>
    <scope>NUCLEOTIDE SEQUENCE [LARGE SCALE GENOMIC DNA]</scope>
    <source>
        <strain evidence="5 6">SB-73</strain>
    </source>
</reference>
<feature type="repeat" description="TPR" evidence="3">
    <location>
        <begin position="932"/>
        <end position="965"/>
    </location>
</feature>
<keyword evidence="1" id="KW-0677">Repeat</keyword>
<keyword evidence="6" id="KW-1185">Reference proteome</keyword>
<feature type="repeat" description="TPR" evidence="3">
    <location>
        <begin position="744"/>
        <end position="777"/>
    </location>
</feature>
<feature type="compositionally biased region" description="Basic residues" evidence="4">
    <location>
        <begin position="329"/>
        <end position="340"/>
    </location>
</feature>
<feature type="region of interest" description="Disordered" evidence="4">
    <location>
        <begin position="319"/>
        <end position="398"/>
    </location>
</feature>
<dbReference type="SMART" id="SM00028">
    <property type="entry name" value="TPR"/>
    <property type="match status" value="10"/>
</dbReference>
<dbReference type="PROSITE" id="PS50005">
    <property type="entry name" value="TPR"/>
    <property type="match status" value="2"/>
</dbReference>
<evidence type="ECO:0000256" key="2">
    <source>
        <dbReference type="ARBA" id="ARBA00022803"/>
    </source>
</evidence>